<protein>
    <submittedName>
        <fullName evidence="1">Uncharacterized protein</fullName>
    </submittedName>
</protein>
<dbReference type="EMBL" id="REGN01000639">
    <property type="protein sequence ID" value="RNA40504.1"/>
    <property type="molecule type" value="Genomic_DNA"/>
</dbReference>
<dbReference type="Proteomes" id="UP000276133">
    <property type="component" value="Unassembled WGS sequence"/>
</dbReference>
<comment type="caution">
    <text evidence="1">The sequence shown here is derived from an EMBL/GenBank/DDBJ whole genome shotgun (WGS) entry which is preliminary data.</text>
</comment>
<accession>A0A3M7SXG7</accession>
<name>A0A3M7SXG7_BRAPC</name>
<organism evidence="1 2">
    <name type="scientific">Brachionus plicatilis</name>
    <name type="common">Marine rotifer</name>
    <name type="synonym">Brachionus muelleri</name>
    <dbReference type="NCBI Taxonomy" id="10195"/>
    <lineage>
        <taxon>Eukaryota</taxon>
        <taxon>Metazoa</taxon>
        <taxon>Spiralia</taxon>
        <taxon>Gnathifera</taxon>
        <taxon>Rotifera</taxon>
        <taxon>Eurotatoria</taxon>
        <taxon>Monogononta</taxon>
        <taxon>Pseudotrocha</taxon>
        <taxon>Ploima</taxon>
        <taxon>Brachionidae</taxon>
        <taxon>Brachionus</taxon>
    </lineage>
</organism>
<dbReference type="OrthoDB" id="10356712at2759"/>
<proteinExistence type="predicted"/>
<dbReference type="AlphaFoldDB" id="A0A3M7SXG7"/>
<keyword evidence="2" id="KW-1185">Reference proteome</keyword>
<gene>
    <name evidence="1" type="ORF">BpHYR1_001649</name>
</gene>
<evidence type="ECO:0000313" key="2">
    <source>
        <dbReference type="Proteomes" id="UP000276133"/>
    </source>
</evidence>
<reference evidence="1 2" key="1">
    <citation type="journal article" date="2018" name="Sci. Rep.">
        <title>Genomic signatures of local adaptation to the degree of environmental predictability in rotifers.</title>
        <authorList>
            <person name="Franch-Gras L."/>
            <person name="Hahn C."/>
            <person name="Garcia-Roger E.M."/>
            <person name="Carmona M.J."/>
            <person name="Serra M."/>
            <person name="Gomez A."/>
        </authorList>
    </citation>
    <scope>NUCLEOTIDE SEQUENCE [LARGE SCALE GENOMIC DNA]</scope>
    <source>
        <strain evidence="1">HYR1</strain>
    </source>
</reference>
<sequence>MNVGQKCQRFVNDQIYDPDMDLSMKNFCSQFIPDEARHGDMLVCGEKDLRSMNIFFLNGESRNLVQKDPTGSGYTCVPLEITRKIPDPIEFYNGAFNFKNYEEIDFYGIEIDPLAHNNLIKSLTNGRSAAGHKILYYFFDENEWEQGRGVFIYNEQEDKFFKLNSSIEQKYLD</sequence>
<evidence type="ECO:0000313" key="1">
    <source>
        <dbReference type="EMBL" id="RNA40504.1"/>
    </source>
</evidence>